<dbReference type="EMBL" id="CP009920">
    <property type="protein sequence ID" value="AJI24047.1"/>
    <property type="molecule type" value="Genomic_DNA"/>
</dbReference>
<dbReference type="HOGENOM" id="CLU_063199_3_1_9"/>
<sequence length="206" mass="22065">MRKVLWIILGCTIASIGVLILRHSHVVTGGTAGLSLSLSYALPLSFAVIFFLINIPFYLFSFFQMGWKFTATTIGSVSLLSLLTSLDHLLPSFTLPSLMGAVTGGLIAGLGLSILFMNGASLGGANILALFAQRKFGWDPGKVNFSFDFLVVLSSMYSIGFSKGIFSVMSIAITGFVISYFKQKIALHNQPTPASVTQPLDNAISK</sequence>
<dbReference type="InterPro" id="IPR051461">
    <property type="entry name" value="UPF0750_membrane"/>
</dbReference>
<name>A0A0B6ASF3_PRIM2</name>
<evidence type="ECO:0000256" key="2">
    <source>
        <dbReference type="ARBA" id="ARBA00022475"/>
    </source>
</evidence>
<evidence type="ECO:0000256" key="3">
    <source>
        <dbReference type="ARBA" id="ARBA00022692"/>
    </source>
</evidence>
<evidence type="ECO:0000313" key="7">
    <source>
        <dbReference type="Proteomes" id="UP000031829"/>
    </source>
</evidence>
<proteinExistence type="predicted"/>
<evidence type="ECO:0000313" key="6">
    <source>
        <dbReference type="EMBL" id="AJI24047.1"/>
    </source>
</evidence>
<organism evidence="6 7">
    <name type="scientific">Priestia megaterium (strain ATCC 14581 / DSM 32 / CCUG 1817 / JCM 2506 / NBRC 15308 / NCIMB 9376 / NCTC 10342 / NRRL B-14308 / VKM B-512 / Ford 19)</name>
    <name type="common">Bacillus megaterium</name>
    <dbReference type="NCBI Taxonomy" id="1348623"/>
    <lineage>
        <taxon>Bacteria</taxon>
        <taxon>Bacillati</taxon>
        <taxon>Bacillota</taxon>
        <taxon>Bacilli</taxon>
        <taxon>Bacillales</taxon>
        <taxon>Bacillaceae</taxon>
        <taxon>Priestia</taxon>
    </lineage>
</organism>
<dbReference type="PANTHER" id="PTHR33545:SF5">
    <property type="entry name" value="UPF0750 MEMBRANE PROTEIN YITT"/>
    <property type="match status" value="1"/>
</dbReference>
<dbReference type="AlphaFoldDB" id="A0A0B6ASF3"/>
<dbReference type="GO" id="GO:0005886">
    <property type="term" value="C:plasma membrane"/>
    <property type="evidence" value="ECO:0007669"/>
    <property type="project" value="UniProtKB-SubCell"/>
</dbReference>
<dbReference type="Proteomes" id="UP000031829">
    <property type="component" value="Chromosome"/>
</dbReference>
<dbReference type="GeneID" id="93641114"/>
<protein>
    <recommendedName>
        <fullName evidence="8">YitT family protein</fullName>
    </recommendedName>
</protein>
<dbReference type="KEGG" id="bmeg:BG04_3050"/>
<keyword evidence="4" id="KW-1133">Transmembrane helix</keyword>
<evidence type="ECO:0000256" key="4">
    <source>
        <dbReference type="ARBA" id="ARBA00022989"/>
    </source>
</evidence>
<evidence type="ECO:0000256" key="5">
    <source>
        <dbReference type="ARBA" id="ARBA00023136"/>
    </source>
</evidence>
<evidence type="ECO:0008006" key="8">
    <source>
        <dbReference type="Google" id="ProtNLM"/>
    </source>
</evidence>
<keyword evidence="3" id="KW-0812">Transmembrane</keyword>
<comment type="subcellular location">
    <subcellularLocation>
        <location evidence="1">Cell membrane</location>
        <topology evidence="1">Multi-pass membrane protein</topology>
    </subcellularLocation>
</comment>
<dbReference type="PANTHER" id="PTHR33545">
    <property type="entry name" value="UPF0750 MEMBRANE PROTEIN YITT-RELATED"/>
    <property type="match status" value="1"/>
</dbReference>
<keyword evidence="2" id="KW-1003">Cell membrane</keyword>
<dbReference type="Pfam" id="PF02588">
    <property type="entry name" value="YitT_membrane"/>
    <property type="match status" value="1"/>
</dbReference>
<reference evidence="6 7" key="1">
    <citation type="journal article" date="2015" name="Genome Announc.">
        <title>Complete genome sequences for 35 biothreat assay-relevant bacillus species.</title>
        <authorList>
            <person name="Johnson S.L."/>
            <person name="Daligault H.E."/>
            <person name="Davenport K.W."/>
            <person name="Jaissle J."/>
            <person name="Frey K.G."/>
            <person name="Ladner J.T."/>
            <person name="Broomall S.M."/>
            <person name="Bishop-Lilly K.A."/>
            <person name="Bruce D.C."/>
            <person name="Gibbons H.S."/>
            <person name="Coyne S.R."/>
            <person name="Lo C.C."/>
            <person name="Meincke L."/>
            <person name="Munk A.C."/>
            <person name="Koroleva G.I."/>
            <person name="Rosenzweig C.N."/>
            <person name="Palacios G.F."/>
            <person name="Redden C.L."/>
            <person name="Minogue T.D."/>
            <person name="Chain P.S."/>
        </authorList>
    </citation>
    <scope>NUCLEOTIDE SEQUENCE [LARGE SCALE GENOMIC DNA]</scope>
    <source>
        <strain evidence="7">ATCC 14581 / DSM 32 / JCM 2506 / NBRC 15308 / NCIMB 9376 / NCTC 10342 / NRRL B-14308 / VKM B-512</strain>
    </source>
</reference>
<accession>A0A0B6ASF3</accession>
<dbReference type="RefSeq" id="WP_034654312.1">
    <property type="nucleotide sequence ID" value="NZ_BCVB01000007.1"/>
</dbReference>
<evidence type="ECO:0000256" key="1">
    <source>
        <dbReference type="ARBA" id="ARBA00004651"/>
    </source>
</evidence>
<gene>
    <name evidence="6" type="ORF">BG04_3050</name>
</gene>
<keyword evidence="5" id="KW-0472">Membrane</keyword>
<dbReference type="InterPro" id="IPR003740">
    <property type="entry name" value="YitT"/>
</dbReference>